<dbReference type="AlphaFoldDB" id="A0AAE2CT48"/>
<evidence type="ECO:0000313" key="12">
    <source>
        <dbReference type="Proteomes" id="UP001293254"/>
    </source>
</evidence>
<keyword evidence="12" id="KW-1185">Reference proteome</keyword>
<dbReference type="PRINTS" id="PR00092">
    <property type="entry name" value="TYROSINASE"/>
</dbReference>
<dbReference type="Pfam" id="PF12142">
    <property type="entry name" value="PPO1_DWL"/>
    <property type="match status" value="1"/>
</dbReference>
<gene>
    <name evidence="11" type="ORF">Salat_1117300</name>
</gene>
<dbReference type="Pfam" id="PF00264">
    <property type="entry name" value="Tyrosinase"/>
    <property type="match status" value="1"/>
</dbReference>
<feature type="domain" description="Tyrosinase copper-binding" evidence="8">
    <location>
        <begin position="18"/>
        <end position="71"/>
    </location>
</feature>
<dbReference type="PANTHER" id="PTHR11474:SF76">
    <property type="entry name" value="SHKT DOMAIN-CONTAINING PROTEIN"/>
    <property type="match status" value="1"/>
</dbReference>
<reference evidence="11" key="2">
    <citation type="journal article" date="2024" name="Plant">
        <title>Genomic evolution and insights into agronomic trait innovations of Sesamum species.</title>
        <authorList>
            <person name="Miao H."/>
            <person name="Wang L."/>
            <person name="Qu L."/>
            <person name="Liu H."/>
            <person name="Sun Y."/>
            <person name="Le M."/>
            <person name="Wang Q."/>
            <person name="Wei S."/>
            <person name="Zheng Y."/>
            <person name="Lin W."/>
            <person name="Duan Y."/>
            <person name="Cao H."/>
            <person name="Xiong S."/>
            <person name="Wang X."/>
            <person name="Wei L."/>
            <person name="Li C."/>
            <person name="Ma Q."/>
            <person name="Ju M."/>
            <person name="Zhao R."/>
            <person name="Li G."/>
            <person name="Mu C."/>
            <person name="Tian Q."/>
            <person name="Mei H."/>
            <person name="Zhang T."/>
            <person name="Gao T."/>
            <person name="Zhang H."/>
        </authorList>
    </citation>
    <scope>NUCLEOTIDE SEQUENCE</scope>
    <source>
        <strain evidence="11">3651</strain>
    </source>
</reference>
<evidence type="ECO:0000256" key="6">
    <source>
        <dbReference type="ARBA" id="ARBA00023008"/>
    </source>
</evidence>
<evidence type="ECO:0000256" key="2">
    <source>
        <dbReference type="ARBA" id="ARBA00009928"/>
    </source>
</evidence>
<dbReference type="InterPro" id="IPR022740">
    <property type="entry name" value="Polyphenol_oxidase_C"/>
</dbReference>
<keyword evidence="5" id="KW-0560">Oxidoreductase</keyword>
<name>A0AAE2CT48_9LAMI</name>
<feature type="domain" description="Polyphenol oxidase C-terminal" evidence="10">
    <location>
        <begin position="146"/>
        <end position="186"/>
    </location>
</feature>
<dbReference type="InterPro" id="IPR022739">
    <property type="entry name" value="Polyphenol_oxidase_cen"/>
</dbReference>
<dbReference type="GO" id="GO:0046872">
    <property type="term" value="F:metal ion binding"/>
    <property type="evidence" value="ECO:0007669"/>
    <property type="project" value="UniProtKB-KW"/>
</dbReference>
<evidence type="ECO:0000259" key="8">
    <source>
        <dbReference type="Pfam" id="PF00264"/>
    </source>
</evidence>
<feature type="domain" description="Polyphenol oxidase central" evidence="9">
    <location>
        <begin position="78"/>
        <end position="128"/>
    </location>
</feature>
<keyword evidence="6" id="KW-0186">Copper</keyword>
<evidence type="ECO:0000256" key="1">
    <source>
        <dbReference type="ARBA" id="ARBA00001973"/>
    </source>
</evidence>
<dbReference type="PANTHER" id="PTHR11474">
    <property type="entry name" value="TYROSINASE FAMILY MEMBER"/>
    <property type="match status" value="1"/>
</dbReference>
<keyword evidence="7" id="KW-1015">Disulfide bond</keyword>
<dbReference type="SUPFAM" id="SSF48056">
    <property type="entry name" value="Di-copper centre-containing domain"/>
    <property type="match status" value="1"/>
</dbReference>
<reference evidence="11" key="1">
    <citation type="submission" date="2020-06" db="EMBL/GenBank/DDBJ databases">
        <authorList>
            <person name="Li T."/>
            <person name="Hu X."/>
            <person name="Zhang T."/>
            <person name="Song X."/>
            <person name="Zhang H."/>
            <person name="Dai N."/>
            <person name="Sheng W."/>
            <person name="Hou X."/>
            <person name="Wei L."/>
        </authorList>
    </citation>
    <scope>NUCLEOTIDE SEQUENCE</scope>
    <source>
        <strain evidence="11">3651</strain>
        <tissue evidence="11">Leaf</tissue>
    </source>
</reference>
<dbReference type="InterPro" id="IPR002227">
    <property type="entry name" value="Tyrosinase_Cu-bd"/>
</dbReference>
<evidence type="ECO:0000256" key="3">
    <source>
        <dbReference type="ARBA" id="ARBA00022723"/>
    </source>
</evidence>
<protein>
    <submittedName>
        <fullName evidence="11">Aureusidin synthase</fullName>
    </submittedName>
</protein>
<comment type="similarity">
    <text evidence="2">Belongs to the tyrosinase family.</text>
</comment>
<evidence type="ECO:0000256" key="5">
    <source>
        <dbReference type="ARBA" id="ARBA00023002"/>
    </source>
</evidence>
<evidence type="ECO:0000256" key="7">
    <source>
        <dbReference type="ARBA" id="ARBA00023157"/>
    </source>
</evidence>
<keyword evidence="3" id="KW-0479">Metal-binding</keyword>
<dbReference type="InterPro" id="IPR050316">
    <property type="entry name" value="Tyrosinase/Hemocyanin"/>
</dbReference>
<evidence type="ECO:0000313" key="11">
    <source>
        <dbReference type="EMBL" id="KAK4433550.1"/>
    </source>
</evidence>
<proteinExistence type="inferred from homology"/>
<comment type="caution">
    <text evidence="11">The sequence shown here is derived from an EMBL/GenBank/DDBJ whole genome shotgun (WGS) entry which is preliminary data.</text>
</comment>
<dbReference type="Proteomes" id="UP001293254">
    <property type="component" value="Unassembled WGS sequence"/>
</dbReference>
<dbReference type="EMBL" id="JACGWO010000003">
    <property type="protein sequence ID" value="KAK4433550.1"/>
    <property type="molecule type" value="Genomic_DNA"/>
</dbReference>
<accession>A0AAE2CT48</accession>
<dbReference type="InterPro" id="IPR008922">
    <property type="entry name" value="Di-copper_centre_dom_sf"/>
</dbReference>
<evidence type="ECO:0000256" key="4">
    <source>
        <dbReference type="ARBA" id="ARBA00022784"/>
    </source>
</evidence>
<dbReference type="Gene3D" id="1.10.1280.10">
    <property type="entry name" value="Di-copper center containing domain from catechol oxidase"/>
    <property type="match status" value="1"/>
</dbReference>
<keyword evidence="4" id="KW-0883">Thioether bond</keyword>
<dbReference type="Pfam" id="PF12143">
    <property type="entry name" value="PPO1_KFDV"/>
    <property type="match status" value="1"/>
</dbReference>
<sequence length="188" mass="21235">MGQPYRAGNDTPTRSGCGSIEIAPHNTVHSWTGDPKQPFIENMGTFYTAARDPIFHAHHANIDRLWNIWVNNLGGKLFSDPNWLDSSFVFYNKEAKPVTVKVNDCLDSTRFAYVYKDIDIPRLDAKPTPRRRGVLVVAISQATQVFPTALDRVLDIIVTRPKKLSSKEEKDEAEEVLLIDGIEYDCSK</sequence>
<dbReference type="GO" id="GO:0004097">
    <property type="term" value="F:catechol oxidase activity"/>
    <property type="evidence" value="ECO:0007669"/>
    <property type="project" value="InterPro"/>
</dbReference>
<evidence type="ECO:0000259" key="9">
    <source>
        <dbReference type="Pfam" id="PF12142"/>
    </source>
</evidence>
<comment type="cofactor">
    <cofactor evidence="1">
        <name>Cu(2+)</name>
        <dbReference type="ChEBI" id="CHEBI:29036"/>
    </cofactor>
</comment>
<evidence type="ECO:0000259" key="10">
    <source>
        <dbReference type="Pfam" id="PF12143"/>
    </source>
</evidence>
<organism evidence="11 12">
    <name type="scientific">Sesamum alatum</name>
    <dbReference type="NCBI Taxonomy" id="300844"/>
    <lineage>
        <taxon>Eukaryota</taxon>
        <taxon>Viridiplantae</taxon>
        <taxon>Streptophyta</taxon>
        <taxon>Embryophyta</taxon>
        <taxon>Tracheophyta</taxon>
        <taxon>Spermatophyta</taxon>
        <taxon>Magnoliopsida</taxon>
        <taxon>eudicotyledons</taxon>
        <taxon>Gunneridae</taxon>
        <taxon>Pentapetalae</taxon>
        <taxon>asterids</taxon>
        <taxon>lamiids</taxon>
        <taxon>Lamiales</taxon>
        <taxon>Pedaliaceae</taxon>
        <taxon>Sesamum</taxon>
    </lineage>
</organism>